<gene>
    <name evidence="2" type="ORF">HBH39_18975</name>
</gene>
<dbReference type="InterPro" id="IPR006922">
    <property type="entry name" value="MbeB-like"/>
</dbReference>
<proteinExistence type="predicted"/>
<dbReference type="Proteomes" id="UP000502608">
    <property type="component" value="Plasmid pPN3F2_2"/>
</dbReference>
<evidence type="ECO:0008006" key="4">
    <source>
        <dbReference type="Google" id="ProtNLM"/>
    </source>
</evidence>
<evidence type="ECO:0000313" key="2">
    <source>
        <dbReference type="EMBL" id="QIR16560.1"/>
    </source>
</evidence>
<dbReference type="KEGG" id="saes:HBH39_18975"/>
<protein>
    <recommendedName>
        <fullName evidence="4">MobB protein</fullName>
    </recommendedName>
</protein>
<keyword evidence="1" id="KW-0472">Membrane</keyword>
<dbReference type="EMBL" id="CP050315">
    <property type="protein sequence ID" value="QIR16560.1"/>
    <property type="molecule type" value="Genomic_DNA"/>
</dbReference>
<dbReference type="RefSeq" id="WP_167680388.1">
    <property type="nucleotide sequence ID" value="NZ_CP050315.1"/>
</dbReference>
<name>A0A6G9QPP2_9GAMM</name>
<sequence length="140" mass="16103">MSKISDLTAQLEKQSKELQESTRKELSSVFNEHTENLKRELKDSESIISADIHGTTQILRSQALLMRKAVFKTWLHLFLTILIILASMLGVLWYQGQLIANNLVEIDQQNKILESLRSQSLDIEMPTDEVDERIIQIPVK</sequence>
<organism evidence="2 3">
    <name type="scientific">Shewanella aestuarii</name>
    <dbReference type="NCBI Taxonomy" id="1028752"/>
    <lineage>
        <taxon>Bacteria</taxon>
        <taxon>Pseudomonadati</taxon>
        <taxon>Pseudomonadota</taxon>
        <taxon>Gammaproteobacteria</taxon>
        <taxon>Alteromonadales</taxon>
        <taxon>Shewanellaceae</taxon>
        <taxon>Shewanella</taxon>
    </lineage>
</organism>
<keyword evidence="1" id="KW-0812">Transmembrane</keyword>
<accession>A0A6G9QPP2</accession>
<reference evidence="2 3" key="1">
    <citation type="submission" date="2020-03" db="EMBL/GenBank/DDBJ databases">
        <title>Complete genome sequence of Shewanella sp.</title>
        <authorList>
            <person name="Kim Y.-S."/>
            <person name="Kim S.-J."/>
            <person name="Jung H.-K."/>
            <person name="Kim K.-H."/>
        </authorList>
    </citation>
    <scope>NUCLEOTIDE SEQUENCE [LARGE SCALE GENOMIC DNA]</scope>
    <source>
        <strain evidence="2 3">PN3F2</strain>
        <plasmid evidence="2 3">pPN3F2_2</plasmid>
    </source>
</reference>
<evidence type="ECO:0000256" key="1">
    <source>
        <dbReference type="SAM" id="Phobius"/>
    </source>
</evidence>
<keyword evidence="1" id="KW-1133">Transmembrane helix</keyword>
<keyword evidence="2" id="KW-0614">Plasmid</keyword>
<feature type="transmembrane region" description="Helical" evidence="1">
    <location>
        <begin position="74"/>
        <end position="94"/>
    </location>
</feature>
<evidence type="ECO:0000313" key="3">
    <source>
        <dbReference type="Proteomes" id="UP000502608"/>
    </source>
</evidence>
<dbReference type="Pfam" id="PF04837">
    <property type="entry name" value="MbeB_N"/>
    <property type="match status" value="1"/>
</dbReference>
<geneLocation type="plasmid" evidence="2 3">
    <name>pPN3F2_2</name>
</geneLocation>
<keyword evidence="3" id="KW-1185">Reference proteome</keyword>
<dbReference type="AlphaFoldDB" id="A0A6G9QPP2"/>